<dbReference type="GO" id="GO:0005886">
    <property type="term" value="C:plasma membrane"/>
    <property type="evidence" value="ECO:0007669"/>
    <property type="project" value="UniProtKB-SubCell"/>
</dbReference>
<sequence length="401" mass="43825">MSDTGSRFEDVDWDEVAARRRRFSPRTLTYTIGLLLLGLGFLYDTFLVHGRPTLVAVGPRVDLGFFLVTPLTWDLGRLDWLFLLSLLTFGCYVVWPLLVDAGLRGRLWREFRRRPVALACLGYLVVVFVVGLVGPFVWTPDVNFSHSYQPPVFARGPAQFATPCVGPETRAFCYGSWQYPLGTDSFGYDMWALLVSGAHVAVKVSLVTATIIVPVATAVGTVAGYVGGRLDSALMGYVDVQQTIPAFVAYIVLSYWGRSLFLFVLVFGLLSWGGLARLVRSEAVQRREMGYVLAARSAGASDLAVVGRHIVPNVSNAVVTGLTRQIPLIILAEAAISYMDLNDIMVVSWGETISSGLHGTFAEFPEVWWPVLLPIAALTLTVVACSIVGDVLRDALDPRSG</sequence>
<proteinExistence type="inferred from homology"/>
<accession>A0A1G9TS09</accession>
<evidence type="ECO:0000256" key="7">
    <source>
        <dbReference type="RuleBase" id="RU363032"/>
    </source>
</evidence>
<evidence type="ECO:0000256" key="1">
    <source>
        <dbReference type="ARBA" id="ARBA00004651"/>
    </source>
</evidence>
<feature type="transmembrane region" description="Helical" evidence="7">
    <location>
        <begin position="80"/>
        <end position="103"/>
    </location>
</feature>
<protein>
    <submittedName>
        <fullName evidence="9">Peptide/nickel transport system permease protein</fullName>
    </submittedName>
</protein>
<comment type="subcellular location">
    <subcellularLocation>
        <location evidence="1 7">Cell membrane</location>
        <topology evidence="1 7">Multi-pass membrane protein</topology>
    </subcellularLocation>
</comment>
<feature type="transmembrane region" description="Helical" evidence="7">
    <location>
        <begin position="28"/>
        <end position="48"/>
    </location>
</feature>
<dbReference type="PROSITE" id="PS50928">
    <property type="entry name" value="ABC_TM1"/>
    <property type="match status" value="1"/>
</dbReference>
<dbReference type="AlphaFoldDB" id="A0A1G9TS09"/>
<feature type="domain" description="ABC transmembrane type-1" evidence="8">
    <location>
        <begin position="202"/>
        <end position="389"/>
    </location>
</feature>
<evidence type="ECO:0000256" key="4">
    <source>
        <dbReference type="ARBA" id="ARBA00022692"/>
    </source>
</evidence>
<keyword evidence="5 7" id="KW-1133">Transmembrane helix</keyword>
<keyword evidence="4 7" id="KW-0812">Transmembrane</keyword>
<dbReference type="OrthoDB" id="312811at2157"/>
<dbReference type="EMBL" id="FNIA01000003">
    <property type="protein sequence ID" value="SDM50513.1"/>
    <property type="molecule type" value="Genomic_DNA"/>
</dbReference>
<evidence type="ECO:0000256" key="5">
    <source>
        <dbReference type="ARBA" id="ARBA00022989"/>
    </source>
</evidence>
<keyword evidence="3" id="KW-1003">Cell membrane</keyword>
<evidence type="ECO:0000256" key="6">
    <source>
        <dbReference type="ARBA" id="ARBA00023136"/>
    </source>
</evidence>
<dbReference type="InterPro" id="IPR035906">
    <property type="entry name" value="MetI-like_sf"/>
</dbReference>
<evidence type="ECO:0000259" key="8">
    <source>
        <dbReference type="PROSITE" id="PS50928"/>
    </source>
</evidence>
<keyword evidence="2 7" id="KW-0813">Transport</keyword>
<evidence type="ECO:0000313" key="10">
    <source>
        <dbReference type="Proteomes" id="UP000199370"/>
    </source>
</evidence>
<dbReference type="Gene3D" id="1.10.3720.10">
    <property type="entry name" value="MetI-like"/>
    <property type="match status" value="1"/>
</dbReference>
<feature type="transmembrane region" description="Helical" evidence="7">
    <location>
        <begin position="115"/>
        <end position="138"/>
    </location>
</feature>
<comment type="similarity">
    <text evidence="7">Belongs to the binding-protein-dependent transport system permease family.</text>
</comment>
<dbReference type="SUPFAM" id="SSF161098">
    <property type="entry name" value="MetI-like"/>
    <property type="match status" value="1"/>
</dbReference>
<dbReference type="InterPro" id="IPR000515">
    <property type="entry name" value="MetI-like"/>
</dbReference>
<dbReference type="RefSeq" id="WP_175526362.1">
    <property type="nucleotide sequence ID" value="NZ_FNIA01000003.1"/>
</dbReference>
<organism evidence="9 10">
    <name type="scientific">Haloarchaeobius iranensis</name>
    <dbReference type="NCBI Taxonomy" id="996166"/>
    <lineage>
        <taxon>Archaea</taxon>
        <taxon>Methanobacteriati</taxon>
        <taxon>Methanobacteriota</taxon>
        <taxon>Stenosarchaea group</taxon>
        <taxon>Halobacteria</taxon>
        <taxon>Halobacteriales</taxon>
        <taxon>Halorubellaceae</taxon>
        <taxon>Haloarchaeobius</taxon>
    </lineage>
</organism>
<dbReference type="STRING" id="996166.SAMN05192554_10398"/>
<reference evidence="9 10" key="1">
    <citation type="submission" date="2016-10" db="EMBL/GenBank/DDBJ databases">
        <authorList>
            <person name="de Groot N.N."/>
        </authorList>
    </citation>
    <scope>NUCLEOTIDE SEQUENCE [LARGE SCALE GENOMIC DNA]</scope>
    <source>
        <strain evidence="10">EB21,IBRC-M 10013,KCTC 4048</strain>
    </source>
</reference>
<dbReference type="InterPro" id="IPR025966">
    <property type="entry name" value="OppC_N"/>
</dbReference>
<evidence type="ECO:0000256" key="2">
    <source>
        <dbReference type="ARBA" id="ARBA00022448"/>
    </source>
</evidence>
<dbReference type="InterPro" id="IPR050366">
    <property type="entry name" value="BP-dependent_transpt_permease"/>
</dbReference>
<dbReference type="GO" id="GO:0055085">
    <property type="term" value="P:transmembrane transport"/>
    <property type="evidence" value="ECO:0007669"/>
    <property type="project" value="InterPro"/>
</dbReference>
<keyword evidence="10" id="KW-1185">Reference proteome</keyword>
<evidence type="ECO:0000256" key="3">
    <source>
        <dbReference type="ARBA" id="ARBA00022475"/>
    </source>
</evidence>
<evidence type="ECO:0000313" key="9">
    <source>
        <dbReference type="EMBL" id="SDM50513.1"/>
    </source>
</evidence>
<keyword evidence="6 7" id="KW-0472">Membrane</keyword>
<name>A0A1G9TS09_9EURY</name>
<dbReference type="CDD" id="cd06261">
    <property type="entry name" value="TM_PBP2"/>
    <property type="match status" value="1"/>
</dbReference>
<gene>
    <name evidence="9" type="ORF">SAMN05192554_10398</name>
</gene>
<dbReference type="Pfam" id="PF00528">
    <property type="entry name" value="BPD_transp_1"/>
    <property type="match status" value="1"/>
</dbReference>
<dbReference type="Pfam" id="PF12911">
    <property type="entry name" value="OppC_N"/>
    <property type="match status" value="1"/>
</dbReference>
<dbReference type="Proteomes" id="UP000199370">
    <property type="component" value="Unassembled WGS sequence"/>
</dbReference>
<dbReference type="PANTHER" id="PTHR43386:SF1">
    <property type="entry name" value="D,D-DIPEPTIDE TRANSPORT SYSTEM PERMEASE PROTEIN DDPC-RELATED"/>
    <property type="match status" value="1"/>
</dbReference>
<dbReference type="PANTHER" id="PTHR43386">
    <property type="entry name" value="OLIGOPEPTIDE TRANSPORT SYSTEM PERMEASE PROTEIN APPC"/>
    <property type="match status" value="1"/>
</dbReference>
<feature type="transmembrane region" description="Helical" evidence="7">
    <location>
        <begin position="200"/>
        <end position="227"/>
    </location>
</feature>
<feature type="transmembrane region" description="Helical" evidence="7">
    <location>
        <begin position="367"/>
        <end position="389"/>
    </location>
</feature>